<feature type="transmembrane region" description="Helical" evidence="12">
    <location>
        <begin position="53"/>
        <end position="72"/>
    </location>
</feature>
<dbReference type="InterPro" id="IPR027417">
    <property type="entry name" value="P-loop_NTPase"/>
</dbReference>
<evidence type="ECO:0000256" key="3">
    <source>
        <dbReference type="ARBA" id="ARBA00022692"/>
    </source>
</evidence>
<dbReference type="GO" id="GO:0015421">
    <property type="term" value="F:ABC-type oligopeptide transporter activity"/>
    <property type="evidence" value="ECO:0007669"/>
    <property type="project" value="TreeGrafter"/>
</dbReference>
<evidence type="ECO:0000256" key="4">
    <source>
        <dbReference type="ARBA" id="ARBA00022741"/>
    </source>
</evidence>
<dbReference type="InterPro" id="IPR011527">
    <property type="entry name" value="ABC1_TM_dom"/>
</dbReference>
<dbReference type="InterPro" id="IPR003439">
    <property type="entry name" value="ABC_transporter-like_ATP-bd"/>
</dbReference>
<evidence type="ECO:0000256" key="11">
    <source>
        <dbReference type="SAM" id="MobiDB-lite"/>
    </source>
</evidence>
<dbReference type="RefSeq" id="WP_013117278.1">
    <property type="nucleotide sequence ID" value="NC_014151.1"/>
</dbReference>
<feature type="domain" description="ABC transporter" evidence="13">
    <location>
        <begin position="419"/>
        <end position="653"/>
    </location>
</feature>
<dbReference type="GO" id="GO:0005524">
    <property type="term" value="F:ATP binding"/>
    <property type="evidence" value="ECO:0007669"/>
    <property type="project" value="UniProtKB-KW"/>
</dbReference>
<feature type="transmembrane region" description="Helical" evidence="12">
    <location>
        <begin position="138"/>
        <end position="158"/>
    </location>
</feature>
<dbReference type="PROSITE" id="PS50893">
    <property type="entry name" value="ABC_TRANSPORTER_2"/>
    <property type="match status" value="1"/>
</dbReference>
<dbReference type="InterPro" id="IPR039421">
    <property type="entry name" value="Type_1_exporter"/>
</dbReference>
<evidence type="ECO:0000256" key="12">
    <source>
        <dbReference type="SAM" id="Phobius"/>
    </source>
</evidence>
<evidence type="ECO:0000256" key="5">
    <source>
        <dbReference type="ARBA" id="ARBA00022840"/>
    </source>
</evidence>
<evidence type="ECO:0000256" key="2">
    <source>
        <dbReference type="ARBA" id="ARBA00022448"/>
    </source>
</evidence>
<evidence type="ECO:0000259" key="14">
    <source>
        <dbReference type="PROSITE" id="PS50929"/>
    </source>
</evidence>
<dbReference type="SUPFAM" id="SSF90123">
    <property type="entry name" value="ABC transporter transmembrane region"/>
    <property type="match status" value="1"/>
</dbReference>
<evidence type="ECO:0000259" key="13">
    <source>
        <dbReference type="PROSITE" id="PS50893"/>
    </source>
</evidence>
<keyword evidence="4" id="KW-0547">Nucleotide-binding</keyword>
<proteinExistence type="inferred from homology"/>
<dbReference type="eggNOG" id="COG1132">
    <property type="taxonomic scope" value="Bacteria"/>
</dbReference>
<dbReference type="HOGENOM" id="CLU_000604_84_4_11"/>
<dbReference type="PROSITE" id="PS00211">
    <property type="entry name" value="ABC_TRANSPORTER_1"/>
    <property type="match status" value="1"/>
</dbReference>
<evidence type="ECO:0000313" key="16">
    <source>
        <dbReference type="Proteomes" id="UP000000849"/>
    </source>
</evidence>
<dbReference type="AlphaFoldDB" id="D5UFE7"/>
<keyword evidence="16" id="KW-1185">Reference proteome</keyword>
<evidence type="ECO:0000256" key="7">
    <source>
        <dbReference type="ARBA" id="ARBA00023136"/>
    </source>
</evidence>
<organism evidence="15 16">
    <name type="scientific">Cellulomonas flavigena (strain ATCC 482 / DSM 20109 / BCRC 11376 / JCM 18109 / NBRC 3775 / NCIMB 8073 / NRS 134)</name>
    <dbReference type="NCBI Taxonomy" id="446466"/>
    <lineage>
        <taxon>Bacteria</taxon>
        <taxon>Bacillati</taxon>
        <taxon>Actinomycetota</taxon>
        <taxon>Actinomycetes</taxon>
        <taxon>Micrococcales</taxon>
        <taxon>Cellulomonadaceae</taxon>
        <taxon>Cellulomonas</taxon>
    </lineage>
</organism>
<evidence type="ECO:0000256" key="6">
    <source>
        <dbReference type="ARBA" id="ARBA00022989"/>
    </source>
</evidence>
<evidence type="ECO:0000256" key="1">
    <source>
        <dbReference type="ARBA" id="ARBA00004651"/>
    </source>
</evidence>
<dbReference type="PANTHER" id="PTHR43394:SF1">
    <property type="entry name" value="ATP-BINDING CASSETTE SUB-FAMILY B MEMBER 10, MITOCHONDRIAL"/>
    <property type="match status" value="1"/>
</dbReference>
<evidence type="ECO:0000256" key="10">
    <source>
        <dbReference type="ARBA" id="ARBA00071747"/>
    </source>
</evidence>
<accession>D5UFE7</accession>
<dbReference type="GO" id="GO:0016887">
    <property type="term" value="F:ATP hydrolysis activity"/>
    <property type="evidence" value="ECO:0007669"/>
    <property type="project" value="InterPro"/>
</dbReference>
<dbReference type="PROSITE" id="PS50929">
    <property type="entry name" value="ABC_TM1F"/>
    <property type="match status" value="1"/>
</dbReference>
<dbReference type="EMBL" id="CP001964">
    <property type="protein sequence ID" value="ADG74944.1"/>
    <property type="molecule type" value="Genomic_DNA"/>
</dbReference>
<dbReference type="GO" id="GO:0005886">
    <property type="term" value="C:plasma membrane"/>
    <property type="evidence" value="ECO:0007669"/>
    <property type="project" value="UniProtKB-SubCell"/>
</dbReference>
<dbReference type="PANTHER" id="PTHR43394">
    <property type="entry name" value="ATP-DEPENDENT PERMEASE MDL1, MITOCHONDRIAL"/>
    <property type="match status" value="1"/>
</dbReference>
<comment type="similarity">
    <text evidence="9">Belongs to the ABC transporter superfamily. Lipid exporter (TC 3.A.1.106) family.</text>
</comment>
<evidence type="ECO:0000313" key="15">
    <source>
        <dbReference type="EMBL" id="ADG74944.1"/>
    </source>
</evidence>
<dbReference type="InterPro" id="IPR003593">
    <property type="entry name" value="AAA+_ATPase"/>
</dbReference>
<keyword evidence="3 12" id="KW-0812">Transmembrane</keyword>
<dbReference type="CDD" id="cd03254">
    <property type="entry name" value="ABCC_Glucan_exporter_like"/>
    <property type="match status" value="1"/>
</dbReference>
<name>D5UFE7_CELFN</name>
<feature type="domain" description="ABC transmembrane type-1" evidence="14">
    <location>
        <begin position="56"/>
        <end position="384"/>
    </location>
</feature>
<gene>
    <name evidence="15" type="ordered locus">Cfla_2049</name>
</gene>
<protein>
    <recommendedName>
        <fullName evidence="10">Fatty acid ABC transporter ATP-binding/permease protein</fullName>
    </recommendedName>
</protein>
<dbReference type="FunFam" id="3.40.50.300:FF:000287">
    <property type="entry name" value="Multidrug ABC transporter ATP-binding protein"/>
    <property type="match status" value="1"/>
</dbReference>
<evidence type="ECO:0000256" key="8">
    <source>
        <dbReference type="ARBA" id="ARBA00055053"/>
    </source>
</evidence>
<dbReference type="InterPro" id="IPR036640">
    <property type="entry name" value="ABC1_TM_sf"/>
</dbReference>
<feature type="transmembrane region" description="Helical" evidence="12">
    <location>
        <begin position="220"/>
        <end position="237"/>
    </location>
</feature>
<keyword evidence="7 12" id="KW-0472">Membrane</keyword>
<dbReference type="STRING" id="446466.Cfla_2049"/>
<dbReference type="InterPro" id="IPR017871">
    <property type="entry name" value="ABC_transporter-like_CS"/>
</dbReference>
<dbReference type="KEGG" id="cfl:Cfla_2049"/>
<dbReference type="Gene3D" id="1.20.1560.10">
    <property type="entry name" value="ABC transporter type 1, transmembrane domain"/>
    <property type="match status" value="1"/>
</dbReference>
<keyword evidence="2" id="KW-0813">Transport</keyword>
<dbReference type="Gene3D" id="3.40.50.300">
    <property type="entry name" value="P-loop containing nucleotide triphosphate hydrolases"/>
    <property type="match status" value="1"/>
</dbReference>
<dbReference type="SUPFAM" id="SSF52540">
    <property type="entry name" value="P-loop containing nucleoside triphosphate hydrolases"/>
    <property type="match status" value="1"/>
</dbReference>
<comment type="subcellular location">
    <subcellularLocation>
        <location evidence="1">Cell membrane</location>
        <topology evidence="1">Multi-pass membrane protein</topology>
    </subcellularLocation>
</comment>
<evidence type="ECO:0000256" key="9">
    <source>
        <dbReference type="ARBA" id="ARBA00061644"/>
    </source>
</evidence>
<keyword evidence="6 12" id="KW-1133">Transmembrane helix</keyword>
<dbReference type="Proteomes" id="UP000000849">
    <property type="component" value="Chromosome"/>
</dbReference>
<dbReference type="SMART" id="SM00382">
    <property type="entry name" value="AAA"/>
    <property type="match status" value="1"/>
</dbReference>
<dbReference type="CDD" id="cd18547">
    <property type="entry name" value="ABC_6TM_Tm288_like"/>
    <property type="match status" value="1"/>
</dbReference>
<feature type="region of interest" description="Disordered" evidence="11">
    <location>
        <begin position="1"/>
        <end position="32"/>
    </location>
</feature>
<feature type="transmembrane region" description="Helical" evidence="12">
    <location>
        <begin position="243"/>
        <end position="260"/>
    </location>
</feature>
<reference evidence="15 16" key="1">
    <citation type="journal article" date="2010" name="Stand. Genomic Sci.">
        <title>Complete genome sequence of Cellulomonas flavigena type strain (134).</title>
        <authorList>
            <person name="Abt B."/>
            <person name="Foster B."/>
            <person name="Lapidus A."/>
            <person name="Clum A."/>
            <person name="Sun H."/>
            <person name="Pukall R."/>
            <person name="Lucas S."/>
            <person name="Glavina Del Rio T."/>
            <person name="Nolan M."/>
            <person name="Tice H."/>
            <person name="Cheng J.F."/>
            <person name="Pitluck S."/>
            <person name="Liolios K."/>
            <person name="Ivanova N."/>
            <person name="Mavromatis K."/>
            <person name="Ovchinnikova G."/>
            <person name="Pati A."/>
            <person name="Goodwin L."/>
            <person name="Chen A."/>
            <person name="Palaniappan K."/>
            <person name="Land M."/>
            <person name="Hauser L."/>
            <person name="Chang Y.J."/>
            <person name="Jeffries C.D."/>
            <person name="Rohde M."/>
            <person name="Goker M."/>
            <person name="Woyke T."/>
            <person name="Bristow J."/>
            <person name="Eisen J.A."/>
            <person name="Markowitz V."/>
            <person name="Hugenholtz P."/>
            <person name="Kyrpides N.C."/>
            <person name="Klenk H.P."/>
        </authorList>
    </citation>
    <scope>NUCLEOTIDE SEQUENCE [LARGE SCALE GENOMIC DNA]</scope>
    <source>
        <strain evidence="16">ATCC 482 / DSM 20109 / BCRC 11376 / JCM 18109 / NBRC 3775 / NCIMB 8073 / NRS 134</strain>
    </source>
</reference>
<keyword evidence="5" id="KW-0067">ATP-binding</keyword>
<dbReference type="Pfam" id="PF00005">
    <property type="entry name" value="ABC_tran"/>
    <property type="match status" value="1"/>
</dbReference>
<dbReference type="OrthoDB" id="9806127at2"/>
<comment type="function">
    <text evidence="8">ABC transporter involved in fatty acid import. Transmembrane domains (TMD) form a pore in the membrane and the ATP-binding domain (NBD) is responsible for energy generation.</text>
</comment>
<dbReference type="Pfam" id="PF00664">
    <property type="entry name" value="ABC_membrane"/>
    <property type="match status" value="1"/>
</dbReference>
<feature type="compositionally biased region" description="Gly residues" evidence="11">
    <location>
        <begin position="18"/>
        <end position="29"/>
    </location>
</feature>
<sequence>MSATTRTDRPAGPPPGGPRGGPMGMGLGMPGQKSMDFRGSLRRLLTVLAPERVRLVAVLVLGALSVAAAVAGPKLLGNATDVLFDGVVSRQLAQLLPAGSTQQEAVDALRAAGQGTVADMVAGMPGLTVGDGVDFERLGSILLLVLGVYVAAFVFGWLQGRLTARAVQNTVLRMRTQVEEKLTRVPLSYFDKQPRGELLSRVTNDIDNVAQTVQQTLSQLITSVLTVVGVLAMMFWISPLLAVVALVTVPLSVVVAAAIAKRSQPQFVEQWAWTGKLNAHIEEMFTGHALVTVFGRQQEAAATFAERNGKLYESAFRAQFISGIIQPALGFIANLNYLVVAVVGGLRVASGTMSLGDVQAFIQYSRQFTQPITQIASMANLLQSGVASAERVFELLDAQEQTPDPAQPATLPERVRGRVAFEDVSFRYDADTPLIENLSVVAEPGQTVAIVGPTGAGKTTLVNLVMRFYEVDSGRITLDGVDTRDVTRDALRSQIGMVLQDTWLYEGTIAENIAYGVDSATHEQVVEAAVATHVDRFVRTLPDGYDTVLDDEGGAVSAGEKQLLTIARAFLADPAILILDEATSSVDTRTEVLVQHAMNALRAGRTSFVIAHRLSTIRDADVILVMEHGRIVEQGTHDDLVAADGAYAQLYRSQFAEAAAPVD</sequence>